<dbReference type="PANTHER" id="PTHR36844:SF1">
    <property type="entry name" value="PROTEASE PRSW"/>
    <property type="match status" value="1"/>
</dbReference>
<keyword evidence="2" id="KW-0482">Metalloprotease</keyword>
<feature type="transmembrane region" description="Helical" evidence="1">
    <location>
        <begin position="21"/>
        <end position="41"/>
    </location>
</feature>
<dbReference type="RefSeq" id="WP_252674008.1">
    <property type="nucleotide sequence ID" value="NZ_CP099547.1"/>
</dbReference>
<organism evidence="2 3">
    <name type="scientific">Arcanobacterium pinnipediorum</name>
    <dbReference type="NCBI Taxonomy" id="1503041"/>
    <lineage>
        <taxon>Bacteria</taxon>
        <taxon>Bacillati</taxon>
        <taxon>Actinomycetota</taxon>
        <taxon>Actinomycetes</taxon>
        <taxon>Actinomycetales</taxon>
        <taxon>Actinomycetaceae</taxon>
        <taxon>Arcanobacterium</taxon>
    </lineage>
</organism>
<feature type="transmembrane region" description="Helical" evidence="1">
    <location>
        <begin position="136"/>
        <end position="153"/>
    </location>
</feature>
<keyword evidence="3" id="KW-1185">Reference proteome</keyword>
<evidence type="ECO:0000313" key="3">
    <source>
        <dbReference type="Proteomes" id="UP001056109"/>
    </source>
</evidence>
<keyword evidence="2" id="KW-0378">Hydrolase</keyword>
<dbReference type="PANTHER" id="PTHR36844">
    <property type="entry name" value="PROTEASE PRSW"/>
    <property type="match status" value="1"/>
</dbReference>
<accession>A0ABY5AJP0</accession>
<feature type="transmembrane region" description="Helical" evidence="1">
    <location>
        <begin position="80"/>
        <end position="99"/>
    </location>
</feature>
<gene>
    <name evidence="2" type="ORF">NG665_04090</name>
</gene>
<dbReference type="GO" id="GO:0008237">
    <property type="term" value="F:metallopeptidase activity"/>
    <property type="evidence" value="ECO:0007669"/>
    <property type="project" value="UniProtKB-KW"/>
</dbReference>
<proteinExistence type="predicted"/>
<feature type="transmembrane region" description="Helical" evidence="1">
    <location>
        <begin position="199"/>
        <end position="217"/>
    </location>
</feature>
<reference evidence="2" key="1">
    <citation type="submission" date="2022-06" db="EMBL/GenBank/DDBJ databases">
        <title>Complete Genome Sequence of Arcanobacterium pinnipediorum strain DSM 28752 isolated from a harbour seal.</title>
        <authorList>
            <person name="Borowiak M."/>
            <person name="Kreitlow A."/>
            <person name="Alssahen M."/>
            <person name="Malorny B."/>
            <person name="Laemmler C."/>
            <person name="Prenger-Berninghoff E."/>
            <person name="Siebert U."/>
            <person name="Ploetz M."/>
            <person name="Abdulmawjood A."/>
        </authorList>
    </citation>
    <scope>NUCLEOTIDE SEQUENCE</scope>
    <source>
        <strain evidence="2">DSM 28752</strain>
    </source>
</reference>
<feature type="transmembrane region" description="Helical" evidence="1">
    <location>
        <begin position="53"/>
        <end position="73"/>
    </location>
</feature>
<dbReference type="Proteomes" id="UP001056109">
    <property type="component" value="Chromosome"/>
</dbReference>
<feature type="transmembrane region" description="Helical" evidence="1">
    <location>
        <begin position="160"/>
        <end position="179"/>
    </location>
</feature>
<evidence type="ECO:0000313" key="2">
    <source>
        <dbReference type="EMBL" id="USR80158.1"/>
    </source>
</evidence>
<feature type="transmembrane region" description="Helical" evidence="1">
    <location>
        <begin position="224"/>
        <end position="242"/>
    </location>
</feature>
<name>A0ABY5AJP0_9ACTO</name>
<keyword evidence="2" id="KW-0645">Protease</keyword>
<sequence length="384" mass="43667">MMNNRSRYALPSKHSPSFYTHLIILGFFAGIAILEILPALAEPAGLSGAVVSALWAVIPVVFTLVLVWIIDYWEPETISLYIFAFLWGGGVSILLGGSINDFASTRLLPQLISEDDLVYNISRYTASWVAPISEEIVKGMGIIMIFVLFRRYFNGPIDGIVYGALIGAGFGFTENILYFVRDYEFLSEVFTVRFLDGPLSHDTYSALFGFFIGFAEYSRRKLAVVWWMIPALLTSALFHFINNDAVYWEGMTYTKYKILVNVPLTIVALCCVIFARIYEKRIVVSGLEGYVRAGLVARHEVVMIERVKNRRQALVWAEYQSRKLGASPGIGTEAMRRFQEILINLGHETTGITRRRQWRDADEQEYIKSLLGEIERLRKIFTSR</sequence>
<feature type="transmembrane region" description="Helical" evidence="1">
    <location>
        <begin position="258"/>
        <end position="278"/>
    </location>
</feature>
<dbReference type="InterPro" id="IPR026898">
    <property type="entry name" value="PrsW"/>
</dbReference>
<keyword evidence="1" id="KW-0472">Membrane</keyword>
<keyword evidence="1" id="KW-1133">Transmembrane helix</keyword>
<keyword evidence="1" id="KW-0812">Transmembrane</keyword>
<protein>
    <submittedName>
        <fullName evidence="2">PrsW family intramembrane metalloprotease</fullName>
    </submittedName>
</protein>
<evidence type="ECO:0000256" key="1">
    <source>
        <dbReference type="SAM" id="Phobius"/>
    </source>
</evidence>
<dbReference type="Pfam" id="PF13367">
    <property type="entry name" value="PrsW-protease"/>
    <property type="match status" value="1"/>
</dbReference>
<dbReference type="EMBL" id="CP099547">
    <property type="protein sequence ID" value="USR80158.1"/>
    <property type="molecule type" value="Genomic_DNA"/>
</dbReference>